<dbReference type="EMBL" id="CABFJX010000403">
    <property type="protein sequence ID" value="VTT80483.1"/>
    <property type="molecule type" value="Genomic_DNA"/>
</dbReference>
<name>A0A2H3RLW2_FUSFU</name>
<evidence type="ECO:0000256" key="3">
    <source>
        <dbReference type="PROSITE-ProRule" id="PRU00433"/>
    </source>
</evidence>
<protein>
    <submittedName>
        <fullName evidence="5">Uncharacterized protein</fullName>
    </submittedName>
</protein>
<evidence type="ECO:0000256" key="1">
    <source>
        <dbReference type="ARBA" id="ARBA00022723"/>
    </source>
</evidence>
<sequence length="212" mass="23194">MTANQSGRSSDMNTANSSSNWKVDRRTRDIEIRHHTGVKGKTGAFARRNLTHGYQITGAKHPIFVGPIVPREPPNDLASLCEMKKINCNAPISICYDKFKQDNACPNPAMTTGLNNALAPNINHGCPGCAQATFIVAETYDITLTLEKDVTAGEEILIDFSQARSRLRCSLCHTKESLNGNGGNANSKNFSQNLTRTTYSGPPNVWNDVIRT</sequence>
<evidence type="ECO:0000313" key="5">
    <source>
        <dbReference type="EMBL" id="VTT80483.1"/>
    </source>
</evidence>
<dbReference type="Proteomes" id="UP000760494">
    <property type="component" value="Unassembled WGS sequence"/>
</dbReference>
<keyword evidence="3" id="KW-0349">Heme</keyword>
<keyword evidence="1 3" id="KW-0479">Metal-binding</keyword>
<accession>A0A2H3RLW2</accession>
<dbReference type="GO" id="GO:0009055">
    <property type="term" value="F:electron transfer activity"/>
    <property type="evidence" value="ECO:0007669"/>
    <property type="project" value="InterPro"/>
</dbReference>
<dbReference type="GO" id="GO:0020037">
    <property type="term" value="F:heme binding"/>
    <property type="evidence" value="ECO:0007669"/>
    <property type="project" value="InterPro"/>
</dbReference>
<dbReference type="InterPro" id="IPR009056">
    <property type="entry name" value="Cyt_c-like_dom"/>
</dbReference>
<dbReference type="OrthoDB" id="265717at2759"/>
<feature type="region of interest" description="Disordered" evidence="4">
    <location>
        <begin position="1"/>
        <end position="28"/>
    </location>
</feature>
<evidence type="ECO:0000256" key="2">
    <source>
        <dbReference type="ARBA" id="ARBA00023004"/>
    </source>
</evidence>
<evidence type="ECO:0000256" key="4">
    <source>
        <dbReference type="SAM" id="MobiDB-lite"/>
    </source>
</evidence>
<proteinExistence type="predicted"/>
<keyword evidence="2 3" id="KW-0408">Iron</keyword>
<dbReference type="GO" id="GO:0046872">
    <property type="term" value="F:metal ion binding"/>
    <property type="evidence" value="ECO:0007669"/>
    <property type="project" value="UniProtKB-KW"/>
</dbReference>
<feature type="compositionally biased region" description="Polar residues" evidence="4">
    <location>
        <begin position="1"/>
        <end position="21"/>
    </location>
</feature>
<dbReference type="AlphaFoldDB" id="A0A2H3RLW2"/>
<dbReference type="PROSITE" id="PS51007">
    <property type="entry name" value="CYTC"/>
    <property type="match status" value="1"/>
</dbReference>
<comment type="caution">
    <text evidence="5">The sequence shown here is derived from an EMBL/GenBank/DDBJ whole genome shotgun (WGS) entry which is preliminary data.</text>
</comment>
<reference evidence="5" key="1">
    <citation type="submission" date="2019-05" db="EMBL/GenBank/DDBJ databases">
        <authorList>
            <person name="Piombo E."/>
        </authorList>
    </citation>
    <scope>NUCLEOTIDE SEQUENCE</scope>
    <source>
        <strain evidence="5">C2S</strain>
    </source>
</reference>
<organism evidence="5 6">
    <name type="scientific">Fusarium fujikuroi</name>
    <name type="common">Bakanae and foot rot disease fungus</name>
    <name type="synonym">Gibberella fujikuroi</name>
    <dbReference type="NCBI Taxonomy" id="5127"/>
    <lineage>
        <taxon>Eukaryota</taxon>
        <taxon>Fungi</taxon>
        <taxon>Dikarya</taxon>
        <taxon>Ascomycota</taxon>
        <taxon>Pezizomycotina</taxon>
        <taxon>Sordariomycetes</taxon>
        <taxon>Hypocreomycetidae</taxon>
        <taxon>Hypocreales</taxon>
        <taxon>Nectriaceae</taxon>
        <taxon>Fusarium</taxon>
        <taxon>Fusarium fujikuroi species complex</taxon>
    </lineage>
</organism>
<gene>
    <name evidence="5" type="ORF">C2S_11790</name>
</gene>
<evidence type="ECO:0000313" key="6">
    <source>
        <dbReference type="Proteomes" id="UP000760494"/>
    </source>
</evidence>